<feature type="transmembrane region" description="Helical" evidence="8">
    <location>
        <begin position="25"/>
        <end position="46"/>
    </location>
</feature>
<dbReference type="OrthoDB" id="425344at2759"/>
<keyword evidence="10" id="KW-1185">Reference proteome</keyword>
<dbReference type="Gene3D" id="3.40.50.2300">
    <property type="match status" value="1"/>
</dbReference>
<feature type="region of interest" description="Disordered" evidence="7">
    <location>
        <begin position="402"/>
        <end position="479"/>
    </location>
</feature>
<dbReference type="InterPro" id="IPR028082">
    <property type="entry name" value="Peripla_BP_I"/>
</dbReference>
<evidence type="ECO:0000256" key="8">
    <source>
        <dbReference type="SAM" id="Phobius"/>
    </source>
</evidence>
<evidence type="ECO:0000313" key="10">
    <source>
        <dbReference type="Proteomes" id="UP000291343"/>
    </source>
</evidence>
<proteinExistence type="predicted"/>
<dbReference type="SMR" id="A0A482WZV9"/>
<keyword evidence="4 8" id="KW-0472">Membrane</keyword>
<sequence>MVSNTSQYHTSLYHEESVNLRRNNFVCILLVVLLNLNIIGDVIVYGNMDHRHPRNALQKKQNHFVYFEEGMKMENAHSNKTLKHKMEFDDTVFSKMVGNHELENRLEEMHNKQPRNMLLRGQKHYLYHGKMMEDMNVKNILKEQKTLDNSSVLQMVGSSYLTSSFEGSARSSYQRQYQGRGKTHKSKMTRNNGFVNLRGSGKLHIRRQNHFRRKKLEVLQHEDDTDDGDILDIDTDAYVDTDIDGNFDTDVPKNGKRILLDVPDIDIGSYDQMEDVYAGEMYNHDESKVNADISKVDDIISTKTNMEHSKDVSLAQKDAWTKYFWKNIAHKFRNMRSRKLSRELRVSGDKSYGTRRSSKLPVSILEEHDGNTQKKPLHHHKTNCRHETLIGKKYGARDLRFSTVSSSDNDGTSQKHSLYNQEPTNKHVHVKKHDQKSRSLRVFGDSKQEGHQENIQNQSWNHLESVNSSIDKSNKSRNRSNLFKTSTKLMGSLDSDINFDQIMLNDDSNPSYLSGNHLNHSKSLINFNQMFKNNFSHSSNNFNTFKSNPPNNLNAFNRNFDSSINNKFNPTRSDSNTFRNNFNPSSNTFNKNSNTFNISTFKNKRNLSNNTSINNSNSSVNISDFKIDTSNNNHSNNSSINNFNSSINISEFKIDSFNNNFSGFIKNNPHPASKNFYAFNNIASTFNLNGYKNNTTYTNQSSDFSPNINFSGIINIKNNPHPASKNFYAFNNMAATFNINGFKNYTNQSSDFSAKPRSATIFPLHAKKTGRFYEEATAYFQGADKPAWPVKKEAILEGDVILGGLMMVHEREESITCGPIMPEGGVQALEAMLYTLDVLNARKDKKFTLGAHILDDCDKDTYGLEMAVDFIKGRKILKILHGKLLNKLDLLFFIVK</sequence>
<evidence type="ECO:0000256" key="2">
    <source>
        <dbReference type="ARBA" id="ARBA00022692"/>
    </source>
</evidence>
<keyword evidence="6" id="KW-0325">Glycoprotein</keyword>
<evidence type="ECO:0008006" key="11">
    <source>
        <dbReference type="Google" id="ProtNLM"/>
    </source>
</evidence>
<keyword evidence="2 8" id="KW-0812">Transmembrane</keyword>
<dbReference type="Proteomes" id="UP000291343">
    <property type="component" value="Unassembled WGS sequence"/>
</dbReference>
<dbReference type="SUPFAM" id="SSF53822">
    <property type="entry name" value="Periplasmic binding protein-like I"/>
    <property type="match status" value="1"/>
</dbReference>
<keyword evidence="5" id="KW-0675">Receptor</keyword>
<comment type="subcellular location">
    <subcellularLocation>
        <location evidence="1">Membrane</location>
        <topology evidence="1">Multi-pass membrane protein</topology>
    </subcellularLocation>
</comment>
<gene>
    <name evidence="9" type="ORF">LSTR_LSTR012299</name>
</gene>
<dbReference type="PANTHER" id="PTHR24060">
    <property type="entry name" value="METABOTROPIC GLUTAMATE RECEPTOR"/>
    <property type="match status" value="1"/>
</dbReference>
<keyword evidence="3 8" id="KW-1133">Transmembrane helix</keyword>
<dbReference type="EMBL" id="QKKF02020850">
    <property type="protein sequence ID" value="RZF39048.1"/>
    <property type="molecule type" value="Genomic_DNA"/>
</dbReference>
<dbReference type="PRINTS" id="PR00248">
    <property type="entry name" value="GPCRMGR"/>
</dbReference>
<feature type="compositionally biased region" description="Polar residues" evidence="7">
    <location>
        <begin position="453"/>
        <end position="471"/>
    </location>
</feature>
<evidence type="ECO:0000256" key="7">
    <source>
        <dbReference type="SAM" id="MobiDB-lite"/>
    </source>
</evidence>
<comment type="caution">
    <text evidence="9">The sequence shown here is derived from an EMBL/GenBank/DDBJ whole genome shotgun (WGS) entry which is preliminary data.</text>
</comment>
<organism evidence="9 10">
    <name type="scientific">Laodelphax striatellus</name>
    <name type="common">Small brown planthopper</name>
    <name type="synonym">Delphax striatella</name>
    <dbReference type="NCBI Taxonomy" id="195883"/>
    <lineage>
        <taxon>Eukaryota</taxon>
        <taxon>Metazoa</taxon>
        <taxon>Ecdysozoa</taxon>
        <taxon>Arthropoda</taxon>
        <taxon>Hexapoda</taxon>
        <taxon>Insecta</taxon>
        <taxon>Pterygota</taxon>
        <taxon>Neoptera</taxon>
        <taxon>Paraneoptera</taxon>
        <taxon>Hemiptera</taxon>
        <taxon>Auchenorrhyncha</taxon>
        <taxon>Fulgoroidea</taxon>
        <taxon>Delphacidae</taxon>
        <taxon>Criomorphinae</taxon>
        <taxon>Laodelphax</taxon>
    </lineage>
</organism>
<evidence type="ECO:0000256" key="5">
    <source>
        <dbReference type="ARBA" id="ARBA00023170"/>
    </source>
</evidence>
<evidence type="ECO:0000256" key="6">
    <source>
        <dbReference type="ARBA" id="ARBA00023180"/>
    </source>
</evidence>
<dbReference type="GO" id="GO:0016020">
    <property type="term" value="C:membrane"/>
    <property type="evidence" value="ECO:0007669"/>
    <property type="project" value="UniProtKB-SubCell"/>
</dbReference>
<dbReference type="InterPro" id="IPR000337">
    <property type="entry name" value="GPCR_3"/>
</dbReference>
<evidence type="ECO:0000256" key="4">
    <source>
        <dbReference type="ARBA" id="ARBA00023136"/>
    </source>
</evidence>
<accession>A0A482WZV9</accession>
<dbReference type="GO" id="GO:0004930">
    <property type="term" value="F:G protein-coupled receptor activity"/>
    <property type="evidence" value="ECO:0007669"/>
    <property type="project" value="InterPro"/>
</dbReference>
<evidence type="ECO:0000313" key="9">
    <source>
        <dbReference type="EMBL" id="RZF39048.1"/>
    </source>
</evidence>
<dbReference type="AlphaFoldDB" id="A0A482WZV9"/>
<protein>
    <recommendedName>
        <fullName evidence="11">Receptor ligand binding region domain-containing protein</fullName>
    </recommendedName>
</protein>
<feature type="compositionally biased region" description="Basic residues" evidence="7">
    <location>
        <begin position="426"/>
        <end position="439"/>
    </location>
</feature>
<dbReference type="STRING" id="195883.A0A482WZV9"/>
<reference evidence="9 10" key="1">
    <citation type="journal article" date="2017" name="Gigascience">
        <title>Genome sequence of the small brown planthopper, Laodelphax striatellus.</title>
        <authorList>
            <person name="Zhu J."/>
            <person name="Jiang F."/>
            <person name="Wang X."/>
            <person name="Yang P."/>
            <person name="Bao Y."/>
            <person name="Zhao W."/>
            <person name="Wang W."/>
            <person name="Lu H."/>
            <person name="Wang Q."/>
            <person name="Cui N."/>
            <person name="Li J."/>
            <person name="Chen X."/>
            <person name="Luo L."/>
            <person name="Yu J."/>
            <person name="Kang L."/>
            <person name="Cui F."/>
        </authorList>
    </citation>
    <scope>NUCLEOTIDE SEQUENCE [LARGE SCALE GENOMIC DNA]</scope>
    <source>
        <strain evidence="9">Lst14</strain>
    </source>
</reference>
<feature type="compositionally biased region" description="Polar residues" evidence="7">
    <location>
        <begin position="402"/>
        <end position="423"/>
    </location>
</feature>
<evidence type="ECO:0000256" key="1">
    <source>
        <dbReference type="ARBA" id="ARBA00004141"/>
    </source>
</evidence>
<dbReference type="InParanoid" id="A0A482WZV9"/>
<dbReference type="InterPro" id="IPR050726">
    <property type="entry name" value="mGluR"/>
</dbReference>
<evidence type="ECO:0000256" key="3">
    <source>
        <dbReference type="ARBA" id="ARBA00022989"/>
    </source>
</evidence>
<name>A0A482WZV9_LAOST</name>